<keyword evidence="2" id="KW-1185">Reference proteome</keyword>
<protein>
    <submittedName>
        <fullName evidence="1">Uncharacterized protein</fullName>
    </submittedName>
</protein>
<comment type="caution">
    <text evidence="1">The sequence shown here is derived from an EMBL/GenBank/DDBJ whole genome shotgun (WGS) entry which is preliminary data.</text>
</comment>
<gene>
    <name evidence="1" type="ORF">AVEN_157684_1</name>
</gene>
<dbReference type="EMBL" id="BGPR01003129">
    <property type="protein sequence ID" value="GBM84069.1"/>
    <property type="molecule type" value="Genomic_DNA"/>
</dbReference>
<evidence type="ECO:0000313" key="1">
    <source>
        <dbReference type="EMBL" id="GBM84069.1"/>
    </source>
</evidence>
<dbReference type="Proteomes" id="UP000499080">
    <property type="component" value="Unassembled WGS sequence"/>
</dbReference>
<reference evidence="1 2" key="1">
    <citation type="journal article" date="2019" name="Sci. Rep.">
        <title>Orb-weaving spider Araneus ventricosus genome elucidates the spidroin gene catalogue.</title>
        <authorList>
            <person name="Kono N."/>
            <person name="Nakamura H."/>
            <person name="Ohtoshi R."/>
            <person name="Moran D.A.P."/>
            <person name="Shinohara A."/>
            <person name="Yoshida Y."/>
            <person name="Fujiwara M."/>
            <person name="Mori M."/>
            <person name="Tomita M."/>
            <person name="Arakawa K."/>
        </authorList>
    </citation>
    <scope>NUCLEOTIDE SEQUENCE [LARGE SCALE GENOMIC DNA]</scope>
</reference>
<proteinExistence type="predicted"/>
<accession>A0A4Y2J3C1</accession>
<organism evidence="1 2">
    <name type="scientific">Araneus ventricosus</name>
    <name type="common">Orbweaver spider</name>
    <name type="synonym">Epeira ventricosa</name>
    <dbReference type="NCBI Taxonomy" id="182803"/>
    <lineage>
        <taxon>Eukaryota</taxon>
        <taxon>Metazoa</taxon>
        <taxon>Ecdysozoa</taxon>
        <taxon>Arthropoda</taxon>
        <taxon>Chelicerata</taxon>
        <taxon>Arachnida</taxon>
        <taxon>Araneae</taxon>
        <taxon>Araneomorphae</taxon>
        <taxon>Entelegynae</taxon>
        <taxon>Araneoidea</taxon>
        <taxon>Araneidae</taxon>
        <taxon>Araneus</taxon>
    </lineage>
</organism>
<evidence type="ECO:0000313" key="2">
    <source>
        <dbReference type="Proteomes" id="UP000499080"/>
    </source>
</evidence>
<name>A0A4Y2J3C1_ARAVE</name>
<dbReference type="AlphaFoldDB" id="A0A4Y2J3C1"/>
<sequence>MTRLLGELTLEYVTYTAGHGRHSQSSNPHPLPSYSFHVPYLWSLPNKSSQAIVNALTFSKTVASADSDSDKETTDIGCKHSQIKLSAQLTSRKDDIIAHPSTTSNETMGIYFFITEKRR</sequence>